<organism evidence="1 2">
    <name type="scientific">Sporomusa silvacetica DSM 10669</name>
    <dbReference type="NCBI Taxonomy" id="1123289"/>
    <lineage>
        <taxon>Bacteria</taxon>
        <taxon>Bacillati</taxon>
        <taxon>Bacillota</taxon>
        <taxon>Negativicutes</taxon>
        <taxon>Selenomonadales</taxon>
        <taxon>Sporomusaceae</taxon>
        <taxon>Sporomusa</taxon>
    </lineage>
</organism>
<dbReference type="Proteomes" id="UP000216752">
    <property type="component" value="Chromosome"/>
</dbReference>
<dbReference type="PANTHER" id="PTHR42827:SF1">
    <property type="entry name" value="IRON-SULFUR CLUSTER-BINDING PROTEIN"/>
    <property type="match status" value="1"/>
</dbReference>
<keyword evidence="2" id="KW-1185">Reference proteome</keyword>
<reference evidence="1" key="1">
    <citation type="submission" date="2024-05" db="EMBL/GenBank/DDBJ databases">
        <title>Isolation and characterization of Sporomusa carbonis sp. nov., a carboxydotrophic hydrogenogen in the genus of Sporomusa isolated from a charcoal burning pile.</title>
        <authorList>
            <person name="Boeer T."/>
            <person name="Rosenbaum F."/>
            <person name="Eysell L."/>
            <person name="Mueller V."/>
            <person name="Daniel R."/>
            <person name="Poehlein A."/>
        </authorList>
    </citation>
    <scope>NUCLEOTIDE SEQUENCE [LARGE SCALE GENOMIC DNA]</scope>
    <source>
        <strain evidence="1">DSM 10669</strain>
    </source>
</reference>
<evidence type="ECO:0000313" key="1">
    <source>
        <dbReference type="EMBL" id="XFO67438.1"/>
    </source>
</evidence>
<evidence type="ECO:0000313" key="2">
    <source>
        <dbReference type="Proteomes" id="UP000216752"/>
    </source>
</evidence>
<accession>A0ABZ3IPY3</accession>
<sequence length="334" mass="38243">MKNKYRRFSYITDIHGIKTSILDMFGIGFPKQPKLNKVSPTEDSTNEYNETWFIDTINEKVTNHPANKMEYPFEEEKIFDEPIIGFAKGSDPIFLEYKSIIGPHHFTPEEIIRWQAKNNCVEPPKAEDISVVSFILPITKKTRDDNAGKIDWPSERWAQTRRSGEIFSQTFVNEIVTFLMSKGILAVSPDMTPMFNYRKYPNVGWASPWSHRHIAYAAGLGTFGMNDFLITEKGVAHRCGSFVVNLKLQPNKERNRDIHAHCLQYQGINCLKCKQRCPVDAISQNGHNKDICCKKVISSTMFCNKNYHIFIYGCGLCSTKIPCESGIPNILNKE</sequence>
<evidence type="ECO:0008006" key="3">
    <source>
        <dbReference type="Google" id="ProtNLM"/>
    </source>
</evidence>
<gene>
    <name evidence="1" type="ORF">SPSIL_036370</name>
</gene>
<protein>
    <recommendedName>
        <fullName evidence="3">Epoxyqueuosine reductase</fullName>
    </recommendedName>
</protein>
<dbReference type="EMBL" id="CP155573">
    <property type="protein sequence ID" value="XFO67438.1"/>
    <property type="molecule type" value="Genomic_DNA"/>
</dbReference>
<name>A0ABZ3IPY3_9FIRM</name>
<dbReference type="PANTHER" id="PTHR42827">
    <property type="entry name" value="IRON-SULFUR CLUSTER-BINDING PROTEIN-RELATED"/>
    <property type="match status" value="1"/>
</dbReference>
<proteinExistence type="predicted"/>
<dbReference type="RefSeq" id="WP_211289617.1">
    <property type="nucleotide sequence ID" value="NZ_CP155573.1"/>
</dbReference>